<accession>A0AAU9KTR8</accession>
<dbReference type="Proteomes" id="UP001160483">
    <property type="component" value="Unassembled WGS sequence"/>
</dbReference>
<keyword evidence="6 7" id="KW-0472">Membrane</keyword>
<feature type="transmembrane region" description="Helical" evidence="7">
    <location>
        <begin position="618"/>
        <end position="640"/>
    </location>
</feature>
<feature type="transmembrane region" description="Helical" evidence="7">
    <location>
        <begin position="758"/>
        <end position="776"/>
    </location>
</feature>
<feature type="transmembrane region" description="Helical" evidence="7">
    <location>
        <begin position="36"/>
        <end position="60"/>
    </location>
</feature>
<dbReference type="Pfam" id="PF03552">
    <property type="entry name" value="Cellulose_synt"/>
    <property type="match status" value="1"/>
</dbReference>
<dbReference type="InterPro" id="IPR005150">
    <property type="entry name" value="Cellulose_synth"/>
</dbReference>
<evidence type="ECO:0000256" key="3">
    <source>
        <dbReference type="ARBA" id="ARBA00022679"/>
    </source>
</evidence>
<dbReference type="AlphaFoldDB" id="A0AAU9KTR8"/>
<proteinExistence type="predicted"/>
<reference evidence="8" key="1">
    <citation type="submission" date="2021-11" db="EMBL/GenBank/DDBJ databases">
        <authorList>
            <person name="Islam A."/>
            <person name="Islam S."/>
            <person name="Flora M.S."/>
            <person name="Rahman M."/>
            <person name="Ziaur R.M."/>
            <person name="Epstein J.H."/>
            <person name="Hassan M."/>
            <person name="Klassen M."/>
            <person name="Woodard K."/>
            <person name="Webb A."/>
            <person name="Webby R.J."/>
            <person name="El Zowalaty M.E."/>
        </authorList>
    </citation>
    <scope>NUCLEOTIDE SEQUENCE</scope>
    <source>
        <strain evidence="8">Pbs3</strain>
    </source>
</reference>
<dbReference type="GO" id="GO:0030244">
    <property type="term" value="P:cellulose biosynthetic process"/>
    <property type="evidence" value="ECO:0007669"/>
    <property type="project" value="InterPro"/>
</dbReference>
<dbReference type="GO" id="GO:0012505">
    <property type="term" value="C:endomembrane system"/>
    <property type="evidence" value="ECO:0007669"/>
    <property type="project" value="UniProtKB-SubCell"/>
</dbReference>
<feature type="transmembrane region" description="Helical" evidence="7">
    <location>
        <begin position="129"/>
        <end position="145"/>
    </location>
</feature>
<sequence>MALSGAGVIASVVGILGGLSLSCGGWSSLSLGARSLFVTTQFLSAFAMGFVIAFTAIVSLSDTNEWVAIAAGSGAGFLVALIVGFVTFCGPYILILVTSGLIGAYLLLFDAFNGINVFPADNQLARQEFIVAFMIIFELICCSTSKTTELENHRFKYVIFSSITGGWLAADGISRLIDSAAVLSDVAFQSIQQGGKAAVTGMDGASQTLMFVIWGAVVLIGGLNQLSMRWGLMCYNRVGAHAQLGPVEEQLPELPTGATLPAQVMTERVRLVCENCFATVPSGTAFCTECGEAMPSDDANPDVSISQAQMPSVAMNSKTQAPDRWQQVPHRTYLSTTSFVDPKHAKEGGVSMKDNGRSIRFMDSGVQGPDGKMSQYNDSIAGVRNYYEPSFRSFAMSTYSIANRAAEPVETPNIRKYKMSGSGMFHVFYFGTAATGIVWLYYLTTMYPQQYFCDHARPTLPCNALPTSEVAGCFSSTVNFDADSGDGYCIRDVPFMSWVMYAMMIFTFDSIGGIQYGTQTEDAYTGNVLHTSGWDSVYFRKDFEGDAKDRIRLCEGAVPETVAAAMGQKKRWAKGAVQILLMKNESEVDPDWRPPRVPAPDPKPSLTFPRKMFFYDSVLYPFGSIPALCYVSIAVYYLCTGDAPIYARGTKFLYSFLPVTFCRWVLNLLANRAVDNNDVWRAQQTWFSFSFITMMAIIEAIQARMTGKDKSWANTGAGQKTSWTEIPNVLFFFTLLFSQLVALIRFFEYENATNPWNYVSSMFFGFFVMSQFYPMVKMSITEYCGWDHTAATFTANVFGSLLVVYIVVFVQLWQVYYAGNLQVAQGTDGGGSTAT</sequence>
<dbReference type="PANTHER" id="PTHR47236">
    <property type="entry name" value="GENE, 32742-RELATED-RELATED"/>
    <property type="match status" value="1"/>
</dbReference>
<name>A0AAU9KTR8_9STRA</name>
<organism evidence="8 9">
    <name type="scientific">Peronospora belbahrii</name>
    <dbReference type="NCBI Taxonomy" id="622444"/>
    <lineage>
        <taxon>Eukaryota</taxon>
        <taxon>Sar</taxon>
        <taxon>Stramenopiles</taxon>
        <taxon>Oomycota</taxon>
        <taxon>Peronosporomycetes</taxon>
        <taxon>Peronosporales</taxon>
        <taxon>Peronosporaceae</taxon>
        <taxon>Peronospora</taxon>
    </lineage>
</organism>
<feature type="transmembrane region" description="Helical" evidence="7">
    <location>
        <begin position="6"/>
        <end position="29"/>
    </location>
</feature>
<feature type="transmembrane region" description="Helical" evidence="7">
    <location>
        <begin position="788"/>
        <end position="813"/>
    </location>
</feature>
<evidence type="ECO:0000256" key="4">
    <source>
        <dbReference type="ARBA" id="ARBA00022692"/>
    </source>
</evidence>
<comment type="caution">
    <text evidence="8">The sequence shown here is derived from an EMBL/GenBank/DDBJ whole genome shotgun (WGS) entry which is preliminary data.</text>
</comment>
<evidence type="ECO:0008006" key="10">
    <source>
        <dbReference type="Google" id="ProtNLM"/>
    </source>
</evidence>
<comment type="subcellular location">
    <subcellularLocation>
        <location evidence="1">Endomembrane system</location>
    </subcellularLocation>
</comment>
<feature type="transmembrane region" description="Helical" evidence="7">
    <location>
        <begin position="726"/>
        <end position="746"/>
    </location>
</feature>
<keyword evidence="3" id="KW-0808">Transferase</keyword>
<keyword evidence="5 7" id="KW-1133">Transmembrane helix</keyword>
<feature type="transmembrane region" description="Helical" evidence="7">
    <location>
        <begin position="66"/>
        <end position="85"/>
    </location>
</feature>
<evidence type="ECO:0000256" key="5">
    <source>
        <dbReference type="ARBA" id="ARBA00022989"/>
    </source>
</evidence>
<keyword evidence="2" id="KW-0328">Glycosyltransferase</keyword>
<gene>
    <name evidence="8" type="ORF">PBS003_LOCUS886</name>
</gene>
<feature type="transmembrane region" description="Helical" evidence="7">
    <location>
        <begin position="686"/>
        <end position="705"/>
    </location>
</feature>
<evidence type="ECO:0000313" key="9">
    <source>
        <dbReference type="Proteomes" id="UP001160483"/>
    </source>
</evidence>
<evidence type="ECO:0000256" key="7">
    <source>
        <dbReference type="SAM" id="Phobius"/>
    </source>
</evidence>
<dbReference type="EMBL" id="CAKKTJ010000093">
    <property type="protein sequence ID" value="CAH0474017.1"/>
    <property type="molecule type" value="Genomic_DNA"/>
</dbReference>
<feature type="transmembrane region" description="Helical" evidence="7">
    <location>
        <begin position="423"/>
        <end position="442"/>
    </location>
</feature>
<dbReference type="GO" id="GO:0016760">
    <property type="term" value="F:cellulose synthase (UDP-forming) activity"/>
    <property type="evidence" value="ECO:0007669"/>
    <property type="project" value="InterPro"/>
</dbReference>
<keyword evidence="4 7" id="KW-0812">Transmembrane</keyword>
<dbReference type="PANTHER" id="PTHR47236:SF4">
    <property type="entry name" value="GENE 9195-RELATED"/>
    <property type="match status" value="1"/>
</dbReference>
<dbReference type="GO" id="GO:0016020">
    <property type="term" value="C:membrane"/>
    <property type="evidence" value="ECO:0007669"/>
    <property type="project" value="InterPro"/>
</dbReference>
<evidence type="ECO:0000313" key="8">
    <source>
        <dbReference type="EMBL" id="CAH0474017.1"/>
    </source>
</evidence>
<protein>
    <recommendedName>
        <fullName evidence="10">Cellulose synthase 3</fullName>
    </recommendedName>
</protein>
<feature type="transmembrane region" description="Helical" evidence="7">
    <location>
        <begin position="92"/>
        <end position="109"/>
    </location>
</feature>
<evidence type="ECO:0000256" key="6">
    <source>
        <dbReference type="ARBA" id="ARBA00023136"/>
    </source>
</evidence>
<feature type="transmembrane region" description="Helical" evidence="7">
    <location>
        <begin position="204"/>
        <end position="223"/>
    </location>
</feature>
<feature type="transmembrane region" description="Helical" evidence="7">
    <location>
        <begin position="652"/>
        <end position="674"/>
    </location>
</feature>
<evidence type="ECO:0000256" key="1">
    <source>
        <dbReference type="ARBA" id="ARBA00004308"/>
    </source>
</evidence>
<evidence type="ECO:0000256" key="2">
    <source>
        <dbReference type="ARBA" id="ARBA00022676"/>
    </source>
</evidence>